<feature type="chain" id="PRO_5012528806" description="Plasma membrane proteolipid 3" evidence="8">
    <location>
        <begin position="20"/>
        <end position="92"/>
    </location>
</feature>
<feature type="compositionally biased region" description="Polar residues" evidence="6">
    <location>
        <begin position="77"/>
        <end position="92"/>
    </location>
</feature>
<dbReference type="InterPro" id="IPR000612">
    <property type="entry name" value="PMP3"/>
</dbReference>
<sequence length="92" mass="10210">MISAILLVLITIFLPPVGVYLVSGCGADILINICLTLLGYIPGHIHAFYIEYVYYKRQEERQQGFVDNRQAPGVYSDNVQSGGRQQGYGTVN</sequence>
<keyword evidence="8" id="KW-0732">Signal</keyword>
<dbReference type="AlphaFoldDB" id="A0A1V8TVV0"/>
<proteinExistence type="inferred from homology"/>
<organism evidence="9 10">
    <name type="scientific">Cryoendolithus antarcticus</name>
    <dbReference type="NCBI Taxonomy" id="1507870"/>
    <lineage>
        <taxon>Eukaryota</taxon>
        <taxon>Fungi</taxon>
        <taxon>Dikarya</taxon>
        <taxon>Ascomycota</taxon>
        <taxon>Pezizomycotina</taxon>
        <taxon>Dothideomycetes</taxon>
        <taxon>Dothideomycetidae</taxon>
        <taxon>Cladosporiales</taxon>
        <taxon>Cladosporiaceae</taxon>
        <taxon>Cryoendolithus</taxon>
    </lineage>
</organism>
<dbReference type="InParanoid" id="A0A1V8TVV0"/>
<accession>A0A1V8TVV0</accession>
<evidence type="ECO:0000313" key="10">
    <source>
        <dbReference type="Proteomes" id="UP000192596"/>
    </source>
</evidence>
<evidence type="ECO:0000256" key="5">
    <source>
        <dbReference type="ARBA" id="ARBA00023136"/>
    </source>
</evidence>
<keyword evidence="4 7" id="KW-1133">Transmembrane helix</keyword>
<dbReference type="PROSITE" id="PS01309">
    <property type="entry name" value="UPF0057"/>
    <property type="match status" value="1"/>
</dbReference>
<dbReference type="PANTHER" id="PTHR21659">
    <property type="entry name" value="HYDROPHOBIC PROTEIN RCI2 LOW TEMPERATURE AND SALT RESPONSIVE PROTEIN LTI6 -RELATED"/>
    <property type="match status" value="1"/>
</dbReference>
<evidence type="ECO:0000256" key="6">
    <source>
        <dbReference type="SAM" id="MobiDB-lite"/>
    </source>
</evidence>
<evidence type="ECO:0008006" key="11">
    <source>
        <dbReference type="Google" id="ProtNLM"/>
    </source>
</evidence>
<keyword evidence="3 7" id="KW-0812">Transmembrane</keyword>
<comment type="similarity">
    <text evidence="2">Belongs to the UPF0057 (PMP3) family.</text>
</comment>
<dbReference type="Proteomes" id="UP000192596">
    <property type="component" value="Unassembled WGS sequence"/>
</dbReference>
<dbReference type="FunCoup" id="A0A1V8TVV0">
    <property type="interactions" value="2198"/>
</dbReference>
<feature type="signal peptide" evidence="8">
    <location>
        <begin position="1"/>
        <end position="19"/>
    </location>
</feature>
<name>A0A1V8TVV0_9PEZI</name>
<dbReference type="PANTHER" id="PTHR21659:SF42">
    <property type="entry name" value="UPF0057 MEMBRANE PROTEIN ZK632.10-RELATED"/>
    <property type="match status" value="1"/>
</dbReference>
<evidence type="ECO:0000256" key="4">
    <source>
        <dbReference type="ARBA" id="ARBA00022989"/>
    </source>
</evidence>
<feature type="region of interest" description="Disordered" evidence="6">
    <location>
        <begin position="67"/>
        <end position="92"/>
    </location>
</feature>
<dbReference type="OrthoDB" id="2152119at2759"/>
<evidence type="ECO:0000256" key="3">
    <source>
        <dbReference type="ARBA" id="ARBA00022692"/>
    </source>
</evidence>
<reference evidence="10" key="1">
    <citation type="submission" date="2017-03" db="EMBL/GenBank/DDBJ databases">
        <title>Genomes of endolithic fungi from Antarctica.</title>
        <authorList>
            <person name="Coleine C."/>
            <person name="Masonjones S."/>
            <person name="Stajich J.E."/>
        </authorList>
    </citation>
    <scope>NUCLEOTIDE SEQUENCE [LARGE SCALE GENOMIC DNA]</scope>
    <source>
        <strain evidence="10">CCFEE 5527</strain>
    </source>
</reference>
<evidence type="ECO:0000256" key="1">
    <source>
        <dbReference type="ARBA" id="ARBA00004370"/>
    </source>
</evidence>
<evidence type="ECO:0000256" key="7">
    <source>
        <dbReference type="SAM" id="Phobius"/>
    </source>
</evidence>
<feature type="transmembrane region" description="Helical" evidence="7">
    <location>
        <begin position="29"/>
        <end position="55"/>
    </location>
</feature>
<dbReference type="Pfam" id="PF01679">
    <property type="entry name" value="Pmp3"/>
    <property type="match status" value="1"/>
</dbReference>
<keyword evidence="5 7" id="KW-0472">Membrane</keyword>
<comment type="subcellular location">
    <subcellularLocation>
        <location evidence="1">Membrane</location>
    </subcellularLocation>
</comment>
<keyword evidence="10" id="KW-1185">Reference proteome</keyword>
<protein>
    <recommendedName>
        <fullName evidence="11">Plasma membrane proteolipid 3</fullName>
    </recommendedName>
</protein>
<dbReference type="GO" id="GO:0016020">
    <property type="term" value="C:membrane"/>
    <property type="evidence" value="ECO:0007669"/>
    <property type="project" value="UniProtKB-SubCell"/>
</dbReference>
<evidence type="ECO:0000313" key="9">
    <source>
        <dbReference type="EMBL" id="OQO15312.1"/>
    </source>
</evidence>
<evidence type="ECO:0000256" key="8">
    <source>
        <dbReference type="SAM" id="SignalP"/>
    </source>
</evidence>
<evidence type="ECO:0000256" key="2">
    <source>
        <dbReference type="ARBA" id="ARBA00009530"/>
    </source>
</evidence>
<comment type="caution">
    <text evidence="9">The sequence shown here is derived from an EMBL/GenBank/DDBJ whole genome shotgun (WGS) entry which is preliminary data.</text>
</comment>
<dbReference type="EMBL" id="NAJO01000001">
    <property type="protein sequence ID" value="OQO15312.1"/>
    <property type="molecule type" value="Genomic_DNA"/>
</dbReference>
<gene>
    <name evidence="9" type="ORF">B0A48_00695</name>
</gene>